<evidence type="ECO:0000256" key="1">
    <source>
        <dbReference type="SAM" id="MobiDB-lite"/>
    </source>
</evidence>
<dbReference type="Proteomes" id="UP000591131">
    <property type="component" value="Unassembled WGS sequence"/>
</dbReference>
<dbReference type="AlphaFoldDB" id="A0A7J6KSE0"/>
<feature type="region of interest" description="Disordered" evidence="1">
    <location>
        <begin position="562"/>
        <end position="586"/>
    </location>
</feature>
<organism evidence="3 4">
    <name type="scientific">Perkinsus chesapeaki</name>
    <name type="common">Clam parasite</name>
    <name type="synonym">Perkinsus andrewsi</name>
    <dbReference type="NCBI Taxonomy" id="330153"/>
    <lineage>
        <taxon>Eukaryota</taxon>
        <taxon>Sar</taxon>
        <taxon>Alveolata</taxon>
        <taxon>Perkinsozoa</taxon>
        <taxon>Perkinsea</taxon>
        <taxon>Perkinsida</taxon>
        <taxon>Perkinsidae</taxon>
        <taxon>Perkinsus</taxon>
    </lineage>
</organism>
<dbReference type="InterPro" id="IPR005135">
    <property type="entry name" value="Endo/exonuclease/phosphatase"/>
</dbReference>
<feature type="region of interest" description="Disordered" evidence="1">
    <location>
        <begin position="202"/>
        <end position="223"/>
    </location>
</feature>
<dbReference type="PANTHER" id="PTHR47510">
    <property type="entry name" value="REVERSE TRANSCRIPTASE DOMAIN-CONTAINING PROTEIN"/>
    <property type="match status" value="1"/>
</dbReference>
<evidence type="ECO:0000259" key="2">
    <source>
        <dbReference type="Pfam" id="PF14529"/>
    </source>
</evidence>
<evidence type="ECO:0000313" key="3">
    <source>
        <dbReference type="EMBL" id="KAF4649774.1"/>
    </source>
</evidence>
<feature type="domain" description="Endonuclease/exonuclease/phosphatase" evidence="2">
    <location>
        <begin position="369"/>
        <end position="488"/>
    </location>
</feature>
<feature type="region of interest" description="Disordered" evidence="1">
    <location>
        <begin position="237"/>
        <end position="261"/>
    </location>
</feature>
<keyword evidence="4" id="KW-1185">Reference proteome</keyword>
<dbReference type="OrthoDB" id="7698346at2759"/>
<feature type="compositionally biased region" description="Acidic residues" evidence="1">
    <location>
        <begin position="75"/>
        <end position="91"/>
    </location>
</feature>
<sequence>MTASSSTDNAAAVPGNVTTRGKQKKKFTGYGARKSIIAEEQAKLLEDLRNMTPSQGSWESVQDEDEDEEKRGFTEEEESVIEGEEMEEENDGGSYVSHIVGIKNTIKSVGAKANRTMNKQEEGAIQAHLEEIRDMHIMILEENRKLRKELAKAKSRKVKYETGRELTPNNSQQRSYKDILTGMKDNKEAFKDKPVVYISMENPTGDQRKAKTEQGVQEPHSPSWRSDLMFTVQAKGTQLSDRDRVASSVPKKAGPHQNKDRKNCYERHIPTMDLLAGREETRGKGVKCMQLNAMKSSQNLDHILNNLPDTYDIVLLQEPPIKLKVPGYRSFSNEGDRQRTAILVRSALAGETVLLSTFVRETWCASKRVEILEKVGRIIEELRRDARVVFAWDANAYHNAWGIIEGGGGTEPLARGAEIYDFILAKSLILSNKKTNPLTATYIKLGSMREGARQIRSIIDITTCSQTVQIRGWKVVEGLEDIGDHRPITYTVEKDATSNKPVGIPHMLGNYIYSKTRWRDYEERSEQLLNLSYQQPGNCTTIKDWFGTLHEHVSNSLIDAARDATPQRPKERHREEHSGKGKMRNKSFHPWWDKELKEKRKALNRLRRGNAPEADIRTARTEYRSMMRNKKREGYEKFIEDMQEMDPNDFYRKVKSITNPDKGNTLLEGDTSPEQTAERLADYFLGSDRLPEPPKEERVKIDRSQLYRGSENPQRFRQHFTEEEVAQALASFKPRANKKGGRDGLRWAHYINASQYKLIPLITTLFSLAYRFTICPNEWKESQVAFLSKPNRDATQVKGANRKNEGNGELYQSK</sequence>
<feature type="compositionally biased region" description="Polar residues" evidence="1">
    <location>
        <begin position="51"/>
        <end position="60"/>
    </location>
</feature>
<feature type="region of interest" description="Disordered" evidence="1">
    <location>
        <begin position="1"/>
        <end position="32"/>
    </location>
</feature>
<feature type="region of interest" description="Disordered" evidence="1">
    <location>
        <begin position="790"/>
        <end position="814"/>
    </location>
</feature>
<dbReference type="InterPro" id="IPR036691">
    <property type="entry name" value="Endo/exonu/phosph_ase_sf"/>
</dbReference>
<feature type="compositionally biased region" description="Basic and acidic residues" evidence="1">
    <location>
        <begin position="568"/>
        <end position="579"/>
    </location>
</feature>
<dbReference type="Pfam" id="PF14529">
    <property type="entry name" value="Exo_endo_phos_2"/>
    <property type="match status" value="1"/>
</dbReference>
<dbReference type="Gene3D" id="3.60.10.10">
    <property type="entry name" value="Endonuclease/exonuclease/phosphatase"/>
    <property type="match status" value="1"/>
</dbReference>
<name>A0A7J6KSE0_PERCH</name>
<gene>
    <name evidence="3" type="ORF">FOL47_001746</name>
</gene>
<dbReference type="SUPFAM" id="SSF56219">
    <property type="entry name" value="DNase I-like"/>
    <property type="match status" value="1"/>
</dbReference>
<dbReference type="GO" id="GO:0003824">
    <property type="term" value="F:catalytic activity"/>
    <property type="evidence" value="ECO:0007669"/>
    <property type="project" value="InterPro"/>
</dbReference>
<proteinExistence type="predicted"/>
<reference evidence="3 4" key="1">
    <citation type="submission" date="2020-04" db="EMBL/GenBank/DDBJ databases">
        <title>Perkinsus chesapeaki whole genome sequence.</title>
        <authorList>
            <person name="Bogema D.R."/>
        </authorList>
    </citation>
    <scope>NUCLEOTIDE SEQUENCE [LARGE SCALE GENOMIC DNA]</scope>
    <source>
        <strain evidence="3">ATCC PRA-425</strain>
    </source>
</reference>
<comment type="caution">
    <text evidence="3">The sequence shown here is derived from an EMBL/GenBank/DDBJ whole genome shotgun (WGS) entry which is preliminary data.</text>
</comment>
<dbReference type="PANTHER" id="PTHR47510:SF3">
    <property type="entry name" value="ENDO_EXONUCLEASE_PHOSPHATASE DOMAIN-CONTAINING PROTEIN"/>
    <property type="match status" value="1"/>
</dbReference>
<accession>A0A7J6KSE0</accession>
<protein>
    <recommendedName>
        <fullName evidence="2">Endonuclease/exonuclease/phosphatase domain-containing protein</fullName>
    </recommendedName>
</protein>
<evidence type="ECO:0000313" key="4">
    <source>
        <dbReference type="Proteomes" id="UP000591131"/>
    </source>
</evidence>
<feature type="region of interest" description="Disordered" evidence="1">
    <location>
        <begin position="47"/>
        <end position="94"/>
    </location>
</feature>
<dbReference type="EMBL" id="JAAPAO010001428">
    <property type="protein sequence ID" value="KAF4649774.1"/>
    <property type="molecule type" value="Genomic_DNA"/>
</dbReference>